<name>A0A9Q9RES9_FUSFU</name>
<dbReference type="GO" id="GO:0045039">
    <property type="term" value="P:protein insertion into mitochondrial inner membrane"/>
    <property type="evidence" value="ECO:0007669"/>
    <property type="project" value="InterPro"/>
</dbReference>
<comment type="caution">
    <text evidence="11">The sequence shown here is derived from an EMBL/GenBank/DDBJ whole genome shotgun (WGS) entry which is preliminary data.</text>
</comment>
<dbReference type="PANTHER" id="PTHR14110">
    <property type="entry name" value="MITOCHONDRIAL IMPORT INNER MEMBRANE TRANSLOCASE SUBUNIT TIM22"/>
    <property type="match status" value="1"/>
</dbReference>
<feature type="compositionally biased region" description="Low complexity" evidence="10">
    <location>
        <begin position="544"/>
        <end position="559"/>
    </location>
</feature>
<dbReference type="InterPro" id="IPR023214">
    <property type="entry name" value="HAD_sf"/>
</dbReference>
<evidence type="ECO:0000256" key="8">
    <source>
        <dbReference type="ARBA" id="ARBA00023128"/>
    </source>
</evidence>
<sequence>MLNLNLSASLNITRLIFKPSLCLPHHTVSTFNDLPIPLEKGLQKDGRKVEIRAVVLDKDDCFAYPDNVEVYDSYKSHFEKLRLAYPGRKLLVVSNTAGATSWDENLKLASEVEENTGITVLSHSVKKPGCGQEIMEYFKKHPETGVTDPAHIAFVGDRLTTDMMLANMTGGWGFWVRDGVIPLEKKSIFSRLERPLAAFLFARDEERMLWEVVVPRSVAAANPVDRRMSWEQCAKYMNDNAGDIAQRNYTKNMLYEHHYQNIVKGGSSPNAGPFVERHLRLIEWYKNHRSPPPASPPPVPRTPQNPELTALLSQQSKPKRRRGKNAAKTRLVENRNALPTIDEDGPGPGPGLERSGSGTPNVPYVRSYAPYEGAQQQSFEENQSPPVDPRAKYALDFRPLPRTVRAARPGGNFLSRPMEKVEGGLWRLVAETREDERPGESMSLVPRNSSVQARHSRAQEESSWTWPYTVPPQQAPQGPQGTQGPQGRGLPSIRQAFPFINFRQPLNSAPFGETSHQTGKRGYSGGQDQNQAPKRRRLPDHPVPRGAAAPPAIGGPQDPNVKAVQSAMESCFGKSVMSGVMGFGMGGLFGMFMASMSYDTPYHTAAPGSPQSTITSLPLKQQLKIGFKDMGTRSWSMAKNFGKVGALYSGVECGIEGLRAKNDLTNSVAAGCLTGGILAKNAGPQAAAGGCLAFAAFSAAIDAYMRSPPKDD</sequence>
<organism evidence="11 12">
    <name type="scientific">Fusarium fujikuroi</name>
    <name type="common">Bakanae and foot rot disease fungus</name>
    <name type="synonym">Gibberella fujikuroi</name>
    <dbReference type="NCBI Taxonomy" id="5127"/>
    <lineage>
        <taxon>Eukaryota</taxon>
        <taxon>Fungi</taxon>
        <taxon>Dikarya</taxon>
        <taxon>Ascomycota</taxon>
        <taxon>Pezizomycotina</taxon>
        <taxon>Sordariomycetes</taxon>
        <taxon>Hypocreomycetidae</taxon>
        <taxon>Hypocreales</taxon>
        <taxon>Nectriaceae</taxon>
        <taxon>Fusarium</taxon>
        <taxon>Fusarium fujikuroi species complex</taxon>
    </lineage>
</organism>
<feature type="region of interest" description="Disordered" evidence="10">
    <location>
        <begin position="433"/>
        <end position="492"/>
    </location>
</feature>
<evidence type="ECO:0000256" key="7">
    <source>
        <dbReference type="ARBA" id="ARBA00022989"/>
    </source>
</evidence>
<dbReference type="GO" id="GO:0008320">
    <property type="term" value="F:protein transmembrane transporter activity"/>
    <property type="evidence" value="ECO:0007669"/>
    <property type="project" value="TreeGrafter"/>
</dbReference>
<dbReference type="Pfam" id="PF02466">
    <property type="entry name" value="Tim17"/>
    <property type="match status" value="1"/>
</dbReference>
<evidence type="ECO:0000256" key="10">
    <source>
        <dbReference type="SAM" id="MobiDB-lite"/>
    </source>
</evidence>
<evidence type="ECO:0000313" key="11">
    <source>
        <dbReference type="EMBL" id="VTT56897.1"/>
    </source>
</evidence>
<proteinExistence type="inferred from homology"/>
<dbReference type="SUPFAM" id="SSF56784">
    <property type="entry name" value="HAD-like"/>
    <property type="match status" value="1"/>
</dbReference>
<reference evidence="11" key="1">
    <citation type="submission" date="2019-05" db="EMBL/GenBank/DDBJ databases">
        <authorList>
            <person name="Piombo E."/>
        </authorList>
    </citation>
    <scope>NUCLEOTIDE SEQUENCE</scope>
    <source>
        <strain evidence="11">C2S</strain>
    </source>
</reference>
<comment type="similarity">
    <text evidence="2">Belongs to the Tim17/Tim22/Tim23 family.</text>
</comment>
<evidence type="ECO:0000256" key="4">
    <source>
        <dbReference type="ARBA" id="ARBA00020722"/>
    </source>
</evidence>
<keyword evidence="9" id="KW-0472">Membrane</keyword>
<dbReference type="PANTHER" id="PTHR14110:SF0">
    <property type="entry name" value="MITOCHONDRIAL IMPORT INNER MEMBRANE TRANSLOCASE SUBUNIT TIM22"/>
    <property type="match status" value="1"/>
</dbReference>
<evidence type="ECO:0000256" key="3">
    <source>
        <dbReference type="ARBA" id="ARBA00020210"/>
    </source>
</evidence>
<evidence type="ECO:0000256" key="9">
    <source>
        <dbReference type="ARBA" id="ARBA00023136"/>
    </source>
</evidence>
<feature type="compositionally biased region" description="Low complexity" evidence="10">
    <location>
        <begin position="475"/>
        <end position="491"/>
    </location>
</feature>
<keyword evidence="6" id="KW-0999">Mitochondrion inner membrane</keyword>
<keyword evidence="8" id="KW-0496">Mitochondrion</keyword>
<dbReference type="NCBIfam" id="TIGR01668">
    <property type="entry name" value="YqeG_hyp_ppase"/>
    <property type="match status" value="1"/>
</dbReference>
<dbReference type="Proteomes" id="UP000760494">
    <property type="component" value="Unassembled WGS sequence"/>
</dbReference>
<protein>
    <recommendedName>
        <fullName evidence="4">Mitochondrial import inner membrane translocase subunit TIM22</fullName>
    </recommendedName>
    <alternativeName>
        <fullName evidence="3">Mitochondrial import inner membrane translocase subunit Tim22</fullName>
    </alternativeName>
</protein>
<dbReference type="EMBL" id="CABFJX010000005">
    <property type="protein sequence ID" value="VTT56897.1"/>
    <property type="molecule type" value="Genomic_DNA"/>
</dbReference>
<dbReference type="InterPro" id="IPR010021">
    <property type="entry name" value="PGPP1/Gep4"/>
</dbReference>
<dbReference type="InterPro" id="IPR036412">
    <property type="entry name" value="HAD-like_sf"/>
</dbReference>
<feature type="region of interest" description="Disordered" evidence="10">
    <location>
        <begin position="287"/>
        <end position="306"/>
    </location>
</feature>
<evidence type="ECO:0000256" key="2">
    <source>
        <dbReference type="ARBA" id="ARBA00008444"/>
    </source>
</evidence>
<dbReference type="InterPro" id="IPR039175">
    <property type="entry name" value="TIM22"/>
</dbReference>
<dbReference type="Gene3D" id="3.40.50.1000">
    <property type="entry name" value="HAD superfamily/HAD-like"/>
    <property type="match status" value="1"/>
</dbReference>
<feature type="region of interest" description="Disordered" evidence="10">
    <location>
        <begin position="311"/>
        <end position="366"/>
    </location>
</feature>
<evidence type="ECO:0000256" key="1">
    <source>
        <dbReference type="ARBA" id="ARBA00004448"/>
    </source>
</evidence>
<feature type="compositionally biased region" description="Basic residues" evidence="10">
    <location>
        <begin position="317"/>
        <end position="327"/>
    </location>
</feature>
<gene>
    <name evidence="11" type="ORF">C2S_13384</name>
</gene>
<accession>A0A9Q9RES9</accession>
<keyword evidence="5" id="KW-0812">Transmembrane</keyword>
<dbReference type="AlphaFoldDB" id="A0A9Q9RES9"/>
<comment type="subcellular location">
    <subcellularLocation>
        <location evidence="1">Mitochondrion inner membrane</location>
        <topology evidence="1">Multi-pass membrane protein</topology>
    </subcellularLocation>
</comment>
<feature type="compositionally biased region" description="Pro residues" evidence="10">
    <location>
        <begin position="290"/>
        <end position="303"/>
    </location>
</feature>
<dbReference type="GO" id="GO:0008962">
    <property type="term" value="F:phosphatidylglycerophosphatase activity"/>
    <property type="evidence" value="ECO:0007669"/>
    <property type="project" value="InterPro"/>
</dbReference>
<keyword evidence="7" id="KW-1133">Transmembrane helix</keyword>
<dbReference type="GO" id="GO:0042721">
    <property type="term" value="C:TIM22 mitochondrial import inner membrane insertion complex"/>
    <property type="evidence" value="ECO:0007669"/>
    <property type="project" value="InterPro"/>
</dbReference>
<evidence type="ECO:0000313" key="12">
    <source>
        <dbReference type="Proteomes" id="UP000760494"/>
    </source>
</evidence>
<evidence type="ECO:0000256" key="6">
    <source>
        <dbReference type="ARBA" id="ARBA00022792"/>
    </source>
</evidence>
<dbReference type="InterPro" id="IPR027706">
    <property type="entry name" value="PGP_Pase"/>
</dbReference>
<dbReference type="GO" id="GO:0030943">
    <property type="term" value="F:mitochondrion targeting sequence binding"/>
    <property type="evidence" value="ECO:0007669"/>
    <property type="project" value="TreeGrafter"/>
</dbReference>
<evidence type="ECO:0000256" key="5">
    <source>
        <dbReference type="ARBA" id="ARBA00022692"/>
    </source>
</evidence>
<dbReference type="Pfam" id="PF09419">
    <property type="entry name" value="PGP_phosphatase"/>
    <property type="match status" value="1"/>
</dbReference>
<dbReference type="FunFam" id="3.40.50.1000:FF:000165">
    <property type="entry name" value="HAD superfamily phosphatase"/>
    <property type="match status" value="1"/>
</dbReference>
<feature type="region of interest" description="Disordered" evidence="10">
    <location>
        <begin position="505"/>
        <end position="561"/>
    </location>
</feature>